<accession>A0A9J6EW11</accession>
<comment type="caution">
    <text evidence="1">The sequence shown here is derived from an EMBL/GenBank/DDBJ whole genome shotgun (WGS) entry which is preliminary data.</text>
</comment>
<name>A0A9J6EW11_RHIMP</name>
<evidence type="ECO:0000313" key="2">
    <source>
        <dbReference type="Proteomes" id="UP000821866"/>
    </source>
</evidence>
<evidence type="ECO:0000313" key="1">
    <source>
        <dbReference type="EMBL" id="KAH8038375.1"/>
    </source>
</evidence>
<organism evidence="1 2">
    <name type="scientific">Rhipicephalus microplus</name>
    <name type="common">Cattle tick</name>
    <name type="synonym">Boophilus microplus</name>
    <dbReference type="NCBI Taxonomy" id="6941"/>
    <lineage>
        <taxon>Eukaryota</taxon>
        <taxon>Metazoa</taxon>
        <taxon>Ecdysozoa</taxon>
        <taxon>Arthropoda</taxon>
        <taxon>Chelicerata</taxon>
        <taxon>Arachnida</taxon>
        <taxon>Acari</taxon>
        <taxon>Parasitiformes</taxon>
        <taxon>Ixodida</taxon>
        <taxon>Ixodoidea</taxon>
        <taxon>Ixodidae</taxon>
        <taxon>Rhipicephalinae</taxon>
        <taxon>Rhipicephalus</taxon>
        <taxon>Boophilus</taxon>
    </lineage>
</organism>
<proteinExistence type="predicted"/>
<dbReference type="EMBL" id="JABSTU010000001">
    <property type="protein sequence ID" value="KAH8038375.1"/>
    <property type="molecule type" value="Genomic_DNA"/>
</dbReference>
<reference evidence="1" key="2">
    <citation type="submission" date="2021-09" db="EMBL/GenBank/DDBJ databases">
        <authorList>
            <person name="Jia N."/>
            <person name="Wang J."/>
            <person name="Shi W."/>
            <person name="Du L."/>
            <person name="Sun Y."/>
            <person name="Zhan W."/>
            <person name="Jiang J."/>
            <person name="Wang Q."/>
            <person name="Zhang B."/>
            <person name="Ji P."/>
            <person name="Sakyi L.B."/>
            <person name="Cui X."/>
            <person name="Yuan T."/>
            <person name="Jiang B."/>
            <person name="Yang W."/>
            <person name="Lam T.T.-Y."/>
            <person name="Chang Q."/>
            <person name="Ding S."/>
            <person name="Wang X."/>
            <person name="Zhu J."/>
            <person name="Ruan X."/>
            <person name="Zhao L."/>
            <person name="Wei J."/>
            <person name="Que T."/>
            <person name="Du C."/>
            <person name="Cheng J."/>
            <person name="Dai P."/>
            <person name="Han X."/>
            <person name="Huang E."/>
            <person name="Gao Y."/>
            <person name="Liu J."/>
            <person name="Shao H."/>
            <person name="Ye R."/>
            <person name="Li L."/>
            <person name="Wei W."/>
            <person name="Wang X."/>
            <person name="Wang C."/>
            <person name="Huo Q."/>
            <person name="Li W."/>
            <person name="Guo W."/>
            <person name="Chen H."/>
            <person name="Chen S."/>
            <person name="Zhou L."/>
            <person name="Zhou L."/>
            <person name="Ni X."/>
            <person name="Tian J."/>
            <person name="Zhou Y."/>
            <person name="Sheng Y."/>
            <person name="Liu T."/>
            <person name="Pan Y."/>
            <person name="Xia L."/>
            <person name="Li J."/>
            <person name="Zhao F."/>
            <person name="Cao W."/>
        </authorList>
    </citation>
    <scope>NUCLEOTIDE SEQUENCE</scope>
    <source>
        <strain evidence="1">Rmic-2018</strain>
        <tissue evidence="1">Larvae</tissue>
    </source>
</reference>
<sequence>MMDYIAWKRRPTPQLLAMLRAHALDSEDEEDPARLLDTRPPSALLAAATVSSAAADDYGRCSDGGSRGYHDGCRRHAVIFVPYDNVHGEFRGDCVDGEFRGVSYFDRCHCHPFCRVYW</sequence>
<protein>
    <submittedName>
        <fullName evidence="1">Uncharacterized protein</fullName>
    </submittedName>
</protein>
<reference evidence="1" key="1">
    <citation type="journal article" date="2020" name="Cell">
        <title>Large-Scale Comparative Analyses of Tick Genomes Elucidate Their Genetic Diversity and Vector Capacities.</title>
        <authorList>
            <consortium name="Tick Genome and Microbiome Consortium (TIGMIC)"/>
            <person name="Jia N."/>
            <person name="Wang J."/>
            <person name="Shi W."/>
            <person name="Du L."/>
            <person name="Sun Y."/>
            <person name="Zhan W."/>
            <person name="Jiang J.F."/>
            <person name="Wang Q."/>
            <person name="Zhang B."/>
            <person name="Ji P."/>
            <person name="Bell-Sakyi L."/>
            <person name="Cui X.M."/>
            <person name="Yuan T.T."/>
            <person name="Jiang B.G."/>
            <person name="Yang W.F."/>
            <person name="Lam T.T."/>
            <person name="Chang Q.C."/>
            <person name="Ding S.J."/>
            <person name="Wang X.J."/>
            <person name="Zhu J.G."/>
            <person name="Ruan X.D."/>
            <person name="Zhao L."/>
            <person name="Wei J.T."/>
            <person name="Ye R.Z."/>
            <person name="Que T.C."/>
            <person name="Du C.H."/>
            <person name="Zhou Y.H."/>
            <person name="Cheng J.X."/>
            <person name="Dai P.F."/>
            <person name="Guo W.B."/>
            <person name="Han X.H."/>
            <person name="Huang E.J."/>
            <person name="Li L.F."/>
            <person name="Wei W."/>
            <person name="Gao Y.C."/>
            <person name="Liu J.Z."/>
            <person name="Shao H.Z."/>
            <person name="Wang X."/>
            <person name="Wang C.C."/>
            <person name="Yang T.C."/>
            <person name="Huo Q.B."/>
            <person name="Li W."/>
            <person name="Chen H.Y."/>
            <person name="Chen S.E."/>
            <person name="Zhou L.G."/>
            <person name="Ni X.B."/>
            <person name="Tian J.H."/>
            <person name="Sheng Y."/>
            <person name="Liu T."/>
            <person name="Pan Y.S."/>
            <person name="Xia L.Y."/>
            <person name="Li J."/>
            <person name="Zhao F."/>
            <person name="Cao W.C."/>
        </authorList>
    </citation>
    <scope>NUCLEOTIDE SEQUENCE</scope>
    <source>
        <strain evidence="1">Rmic-2018</strain>
    </source>
</reference>
<gene>
    <name evidence="1" type="ORF">HPB51_001489</name>
</gene>
<keyword evidence="2" id="KW-1185">Reference proteome</keyword>
<dbReference type="AlphaFoldDB" id="A0A9J6EW11"/>
<dbReference type="Proteomes" id="UP000821866">
    <property type="component" value="Chromosome 1"/>
</dbReference>